<dbReference type="Pfam" id="PF00984">
    <property type="entry name" value="UDPG_MGDP_dh"/>
    <property type="match status" value="1"/>
</dbReference>
<feature type="binding site" evidence="10">
    <location>
        <position position="86"/>
    </location>
    <ligand>
        <name>NAD(+)</name>
        <dbReference type="ChEBI" id="CHEBI:57540"/>
    </ligand>
</feature>
<dbReference type="RefSeq" id="WP_211143070.1">
    <property type="nucleotide sequence ID" value="NZ_JAEEGB010000014.1"/>
</dbReference>
<evidence type="ECO:0000256" key="5">
    <source>
        <dbReference type="ARBA" id="ARBA00023027"/>
    </source>
</evidence>
<evidence type="ECO:0000256" key="4">
    <source>
        <dbReference type="ARBA" id="ARBA00023002"/>
    </source>
</evidence>
<comment type="catalytic activity">
    <reaction evidence="6 7">
        <text>UDP-alpha-D-glucose + 2 NAD(+) + H2O = UDP-alpha-D-glucuronate + 2 NADH + 3 H(+)</text>
        <dbReference type="Rhea" id="RHEA:23596"/>
        <dbReference type="ChEBI" id="CHEBI:15377"/>
        <dbReference type="ChEBI" id="CHEBI:15378"/>
        <dbReference type="ChEBI" id="CHEBI:57540"/>
        <dbReference type="ChEBI" id="CHEBI:57945"/>
        <dbReference type="ChEBI" id="CHEBI:58052"/>
        <dbReference type="ChEBI" id="CHEBI:58885"/>
        <dbReference type="EC" id="1.1.1.22"/>
    </reaction>
</comment>
<feature type="binding site" evidence="10">
    <location>
        <position position="327"/>
    </location>
    <ligand>
        <name>NAD(+)</name>
        <dbReference type="ChEBI" id="CHEBI:57540"/>
    </ligand>
</feature>
<evidence type="ECO:0000256" key="10">
    <source>
        <dbReference type="PIRSR" id="PIRSR500134-3"/>
    </source>
</evidence>
<dbReference type="PANTHER" id="PTHR43750:SF3">
    <property type="entry name" value="UDP-GLUCOSE 6-DEHYDROGENASE TUAD"/>
    <property type="match status" value="1"/>
</dbReference>
<dbReference type="InterPro" id="IPR036220">
    <property type="entry name" value="UDP-Glc/GDP-Man_DH_C_sf"/>
</dbReference>
<dbReference type="PROSITE" id="PS51257">
    <property type="entry name" value="PROKAR_LIPOPROTEIN"/>
    <property type="match status" value="1"/>
</dbReference>
<keyword evidence="4 7" id="KW-0560">Oxidoreductase</keyword>
<dbReference type="Gene3D" id="3.40.50.720">
    <property type="entry name" value="NAD(P)-binding Rossmann-like Domain"/>
    <property type="match status" value="2"/>
</dbReference>
<feature type="binding site" evidence="10">
    <location>
        <position position="263"/>
    </location>
    <ligand>
        <name>NAD(+)</name>
        <dbReference type="ChEBI" id="CHEBI:57540"/>
    </ligand>
</feature>
<dbReference type="GO" id="GO:0051287">
    <property type="term" value="F:NAD binding"/>
    <property type="evidence" value="ECO:0007669"/>
    <property type="project" value="InterPro"/>
</dbReference>
<organism evidence="12 13">
    <name type="scientific">Clostridium aciditolerans</name>
    <dbReference type="NCBI Taxonomy" id="339861"/>
    <lineage>
        <taxon>Bacteria</taxon>
        <taxon>Bacillati</taxon>
        <taxon>Bacillota</taxon>
        <taxon>Clostridia</taxon>
        <taxon>Eubacteriales</taxon>
        <taxon>Clostridiaceae</taxon>
        <taxon>Clostridium</taxon>
    </lineage>
</organism>
<dbReference type="InterPro" id="IPR017476">
    <property type="entry name" value="UDP-Glc/GDP-Man"/>
</dbReference>
<dbReference type="InterPro" id="IPR028357">
    <property type="entry name" value="UDPglc_DH_bac"/>
</dbReference>
<gene>
    <name evidence="12" type="ORF">I6U51_13150</name>
</gene>
<feature type="binding site" evidence="9">
    <location>
        <position position="204"/>
    </location>
    <ligand>
        <name>substrate</name>
    </ligand>
</feature>
<dbReference type="InterPro" id="IPR008927">
    <property type="entry name" value="6-PGluconate_DH-like_C_sf"/>
</dbReference>
<feature type="domain" description="UDP-glucose/GDP-mannose dehydrogenase C-terminal" evidence="11">
    <location>
        <begin position="313"/>
        <end position="415"/>
    </location>
</feature>
<protein>
    <recommendedName>
        <fullName evidence="3 7">UDP-glucose 6-dehydrogenase</fullName>
        <ecNumber evidence="3 7">1.1.1.22</ecNumber>
    </recommendedName>
</protein>
<feature type="binding site" evidence="10">
    <location>
        <position position="121"/>
    </location>
    <ligand>
        <name>NAD(+)</name>
        <dbReference type="ChEBI" id="CHEBI:57540"/>
    </ligand>
</feature>
<dbReference type="SMART" id="SM00984">
    <property type="entry name" value="UDPG_MGDP_dh_C"/>
    <property type="match status" value="1"/>
</dbReference>
<dbReference type="AlphaFoldDB" id="A0A934I007"/>
<feature type="binding site" evidence="10">
    <location>
        <position position="35"/>
    </location>
    <ligand>
        <name>NAD(+)</name>
        <dbReference type="ChEBI" id="CHEBI:57540"/>
    </ligand>
</feature>
<feature type="binding site" evidence="10">
    <location>
        <position position="30"/>
    </location>
    <ligand>
        <name>NAD(+)</name>
        <dbReference type="ChEBI" id="CHEBI:57540"/>
    </ligand>
</feature>
<evidence type="ECO:0000256" key="9">
    <source>
        <dbReference type="PIRSR" id="PIRSR500134-2"/>
    </source>
</evidence>
<evidence type="ECO:0000256" key="3">
    <source>
        <dbReference type="ARBA" id="ARBA00012954"/>
    </source>
</evidence>
<dbReference type="EMBL" id="JAEEGB010000014">
    <property type="protein sequence ID" value="MBI6873647.1"/>
    <property type="molecule type" value="Genomic_DNA"/>
</dbReference>
<evidence type="ECO:0000256" key="1">
    <source>
        <dbReference type="ARBA" id="ARBA00004701"/>
    </source>
</evidence>
<dbReference type="InterPro" id="IPR036291">
    <property type="entry name" value="NAD(P)-bd_dom_sf"/>
</dbReference>
<accession>A0A934I007</accession>
<dbReference type="PIRSF" id="PIRSF000124">
    <property type="entry name" value="UDPglc_GDPman_dh"/>
    <property type="match status" value="1"/>
</dbReference>
<dbReference type="Pfam" id="PF03721">
    <property type="entry name" value="UDPG_MGDP_dh_N"/>
    <property type="match status" value="1"/>
</dbReference>
<evidence type="ECO:0000256" key="2">
    <source>
        <dbReference type="ARBA" id="ARBA00006601"/>
    </source>
</evidence>
<comment type="pathway">
    <text evidence="1">Nucleotide-sugar biosynthesis; UDP-alpha-D-glucuronate biosynthesis; UDP-alpha-D-glucuronate from UDP-alpha-D-glucose: step 1/1.</text>
</comment>
<evidence type="ECO:0000256" key="6">
    <source>
        <dbReference type="ARBA" id="ARBA00047473"/>
    </source>
</evidence>
<dbReference type="Gene3D" id="1.20.5.100">
    <property type="entry name" value="Cytochrome c1, transmembrane anchor, C-terminal"/>
    <property type="match status" value="1"/>
</dbReference>
<dbReference type="InterPro" id="IPR014027">
    <property type="entry name" value="UDP-Glc/GDP-Man_DH_C"/>
</dbReference>
<dbReference type="NCBIfam" id="TIGR03026">
    <property type="entry name" value="NDP-sugDHase"/>
    <property type="match status" value="1"/>
</dbReference>
<feature type="binding site" evidence="9">
    <location>
        <position position="257"/>
    </location>
    <ligand>
        <name>substrate</name>
    </ligand>
</feature>
<feature type="active site" description="Nucleophile" evidence="8">
    <location>
        <position position="260"/>
    </location>
</feature>
<comment type="similarity">
    <text evidence="2 7">Belongs to the UDP-glucose/GDP-mannose dehydrogenase family.</text>
</comment>
<dbReference type="PIRSF" id="PIRSF500134">
    <property type="entry name" value="UDPglc_DH_bac"/>
    <property type="match status" value="1"/>
</dbReference>
<dbReference type="SUPFAM" id="SSF52413">
    <property type="entry name" value="UDP-glucose/GDP-mannose dehydrogenase C-terminal domain"/>
    <property type="match status" value="1"/>
</dbReference>
<sequence>MKIVVAGTGYVGLVTGACLAHLGHSVTCVDTNKEKIELMKQGISPIYEPGLDEILKKNYEESRLDFTTDYKSVYKDADVIFIGVGTPEREDGSANLDYVYKASEQIAENVEKDCLVVVKSTVPIGTNDKVEEFLKEHLKNDVQIEVASNPEFLSQGTAVKDTLYSSRIVIGVKSDRARDTLREVYERFNQPIVVTNRRSAEMIKYASNDFLALKISFINEIANFCEIVGADVEDVANGMSYDPRIGDKFLKAGIGYGGSCFPKDTKALHWLANDNGYELKTIKATIEVNENQKYKLFRKAKQRFRSLKGMKVAILGLTFKPGTDDLRDAPSIPNVRRLLDEGAEIVAYDPVGEENFKKLFPTEITYVKTPEETLKDADAAFIFTEWNEIKSLHLNIYKELMNTPIIFDGRNCYKINDVEEKAIEYYSVGRKAILNLKEDAKSEAAMAIV</sequence>
<dbReference type="EC" id="1.1.1.22" evidence="3 7"/>
<proteinExistence type="inferred from homology"/>
<dbReference type="GO" id="GO:0000271">
    <property type="term" value="P:polysaccharide biosynthetic process"/>
    <property type="evidence" value="ECO:0007669"/>
    <property type="project" value="InterPro"/>
</dbReference>
<evidence type="ECO:0000313" key="12">
    <source>
        <dbReference type="EMBL" id="MBI6873647.1"/>
    </source>
</evidence>
<reference evidence="12" key="1">
    <citation type="submission" date="2020-12" db="EMBL/GenBank/DDBJ databases">
        <title>Clostridium thailandense sp. nov., a novel acetogenic bacterium isolated from peat land soil in Thailand.</title>
        <authorList>
            <person name="Chaikitkaew S."/>
            <person name="Birkeland N.K."/>
        </authorList>
    </citation>
    <scope>NUCLEOTIDE SEQUENCE</scope>
    <source>
        <strain evidence="12">DSM 17425</strain>
    </source>
</reference>
<feature type="binding site" evidence="9">
    <location>
        <begin position="249"/>
        <end position="253"/>
    </location>
    <ligand>
        <name>substrate</name>
    </ligand>
</feature>
<dbReference type="SUPFAM" id="SSF48179">
    <property type="entry name" value="6-phosphogluconate dehydrogenase C-terminal domain-like"/>
    <property type="match status" value="1"/>
</dbReference>
<keyword evidence="13" id="KW-1185">Reference proteome</keyword>
<dbReference type="InterPro" id="IPR001732">
    <property type="entry name" value="UDP-Glc/GDP-Man_DH_N"/>
</dbReference>
<dbReference type="Proteomes" id="UP000622687">
    <property type="component" value="Unassembled WGS sequence"/>
</dbReference>
<dbReference type="SUPFAM" id="SSF51735">
    <property type="entry name" value="NAD(P)-binding Rossmann-fold domains"/>
    <property type="match status" value="1"/>
</dbReference>
<dbReference type="GO" id="GO:0003979">
    <property type="term" value="F:UDP-glucose 6-dehydrogenase activity"/>
    <property type="evidence" value="ECO:0007669"/>
    <property type="project" value="UniProtKB-EC"/>
</dbReference>
<keyword evidence="5 7" id="KW-0520">NAD</keyword>
<name>A0A934I007_9CLOT</name>
<evidence type="ECO:0000313" key="13">
    <source>
        <dbReference type="Proteomes" id="UP000622687"/>
    </source>
</evidence>
<dbReference type="PANTHER" id="PTHR43750">
    <property type="entry name" value="UDP-GLUCOSE 6-DEHYDROGENASE TUAD"/>
    <property type="match status" value="1"/>
</dbReference>
<comment type="caution">
    <text evidence="12">The sequence shown here is derived from an EMBL/GenBank/DDBJ whole genome shotgun (WGS) entry which is preliminary data.</text>
</comment>
<evidence type="ECO:0000256" key="7">
    <source>
        <dbReference type="PIRNR" id="PIRNR000124"/>
    </source>
</evidence>
<evidence type="ECO:0000259" key="11">
    <source>
        <dbReference type="SMART" id="SM00984"/>
    </source>
</evidence>
<evidence type="ECO:0000256" key="8">
    <source>
        <dbReference type="PIRSR" id="PIRSR500134-1"/>
    </source>
</evidence>
<feature type="binding site" evidence="9">
    <location>
        <position position="320"/>
    </location>
    <ligand>
        <name>substrate</name>
    </ligand>
</feature>
<dbReference type="Pfam" id="PF03720">
    <property type="entry name" value="UDPG_MGDP_dh_C"/>
    <property type="match status" value="1"/>
</dbReference>
<dbReference type="InterPro" id="IPR014026">
    <property type="entry name" value="UDP-Glc/GDP-Man_DH_dimer"/>
</dbReference>